<evidence type="ECO:0000313" key="2">
    <source>
        <dbReference type="Proteomes" id="UP001283361"/>
    </source>
</evidence>
<accession>A0AAE1AF39</accession>
<dbReference type="Proteomes" id="UP001283361">
    <property type="component" value="Unassembled WGS sequence"/>
</dbReference>
<protein>
    <submittedName>
        <fullName evidence="1">Uncharacterized protein</fullName>
    </submittedName>
</protein>
<dbReference type="EMBL" id="JAWDGP010001945">
    <property type="protein sequence ID" value="KAK3786740.1"/>
    <property type="molecule type" value="Genomic_DNA"/>
</dbReference>
<keyword evidence="2" id="KW-1185">Reference proteome</keyword>
<gene>
    <name evidence="1" type="ORF">RRG08_000946</name>
</gene>
<proteinExistence type="predicted"/>
<sequence length="137" mass="15317">MGCGKKQVQLKLHGRGVFFPQTIPDSNHFCSTHIEQWDSSVLLNPLIVGQRLTFGLQKSDVTAVLTQQPLINCHPWLAPIQLSQTIVIVTRFLLDCLQFLSSQCSWLIHISWLWIVISIPSQLQSQAAPATGLLMLS</sequence>
<name>A0AAE1AF39_9GAST</name>
<evidence type="ECO:0000313" key="1">
    <source>
        <dbReference type="EMBL" id="KAK3786740.1"/>
    </source>
</evidence>
<dbReference type="AlphaFoldDB" id="A0AAE1AF39"/>
<comment type="caution">
    <text evidence="1">The sequence shown here is derived from an EMBL/GenBank/DDBJ whole genome shotgun (WGS) entry which is preliminary data.</text>
</comment>
<reference evidence="1" key="1">
    <citation type="journal article" date="2023" name="G3 (Bethesda)">
        <title>A reference genome for the long-term kleptoplast-retaining sea slug Elysia crispata morphotype clarki.</title>
        <authorList>
            <person name="Eastman K.E."/>
            <person name="Pendleton A.L."/>
            <person name="Shaikh M.A."/>
            <person name="Suttiyut T."/>
            <person name="Ogas R."/>
            <person name="Tomko P."/>
            <person name="Gavelis G."/>
            <person name="Widhalm J.R."/>
            <person name="Wisecaver J.H."/>
        </authorList>
    </citation>
    <scope>NUCLEOTIDE SEQUENCE</scope>
    <source>
        <strain evidence="1">ECLA1</strain>
    </source>
</reference>
<organism evidence="1 2">
    <name type="scientific">Elysia crispata</name>
    <name type="common">lettuce slug</name>
    <dbReference type="NCBI Taxonomy" id="231223"/>
    <lineage>
        <taxon>Eukaryota</taxon>
        <taxon>Metazoa</taxon>
        <taxon>Spiralia</taxon>
        <taxon>Lophotrochozoa</taxon>
        <taxon>Mollusca</taxon>
        <taxon>Gastropoda</taxon>
        <taxon>Heterobranchia</taxon>
        <taxon>Euthyneura</taxon>
        <taxon>Panpulmonata</taxon>
        <taxon>Sacoglossa</taxon>
        <taxon>Placobranchoidea</taxon>
        <taxon>Plakobranchidae</taxon>
        <taxon>Elysia</taxon>
    </lineage>
</organism>